<evidence type="ECO:0000256" key="1">
    <source>
        <dbReference type="ARBA" id="ARBA00004236"/>
    </source>
</evidence>
<dbReference type="Gene3D" id="3.90.550.10">
    <property type="entry name" value="Spore Coat Polysaccharide Biosynthesis Protein SpsA, Chain A"/>
    <property type="match status" value="1"/>
</dbReference>
<evidence type="ECO:0000256" key="6">
    <source>
        <dbReference type="ARBA" id="ARBA00037281"/>
    </source>
</evidence>
<proteinExistence type="inferred from homology"/>
<evidence type="ECO:0000256" key="7">
    <source>
        <dbReference type="ARBA" id="ARBA00037904"/>
    </source>
</evidence>
<dbReference type="GO" id="GO:0005886">
    <property type="term" value="C:plasma membrane"/>
    <property type="evidence" value="ECO:0007669"/>
    <property type="project" value="UniProtKB-SubCell"/>
</dbReference>
<keyword evidence="2" id="KW-1003">Cell membrane</keyword>
<comment type="caution">
    <text evidence="12">The sequence shown here is derived from an EMBL/GenBank/DDBJ whole genome shotgun (WGS) entry which is preliminary data.</text>
</comment>
<comment type="subcellular location">
    <subcellularLocation>
        <location evidence="1">Cell membrane</location>
    </subcellularLocation>
</comment>
<dbReference type="InterPro" id="IPR001173">
    <property type="entry name" value="Glyco_trans_2-like"/>
</dbReference>
<feature type="chain" id="PRO_5038895125" description="4,4'-diaponeurosporenoate glycosyltransferase" evidence="10">
    <location>
        <begin position="25"/>
        <end position="226"/>
    </location>
</feature>
<dbReference type="PANTHER" id="PTHR43646:SF2">
    <property type="entry name" value="GLYCOSYLTRANSFERASE 2-LIKE DOMAIN-CONTAINING PROTEIN"/>
    <property type="match status" value="1"/>
</dbReference>
<accession>A0A329KQR8</accession>
<protein>
    <recommendedName>
        <fullName evidence="9">4,4'-diaponeurosporenoate glycosyltransferase</fullName>
    </recommendedName>
</protein>
<keyword evidence="5" id="KW-0472">Membrane</keyword>
<feature type="domain" description="Glycosyltransferase 2-like" evidence="11">
    <location>
        <begin position="2"/>
        <end position="163"/>
    </location>
</feature>
<keyword evidence="10" id="KW-0732">Signal</keyword>
<dbReference type="Proteomes" id="UP000250347">
    <property type="component" value="Unassembled WGS sequence"/>
</dbReference>
<dbReference type="AlphaFoldDB" id="A0A329KQR8"/>
<comment type="pathway">
    <text evidence="7">Carotenoid biosynthesis; staphyloxanthin biosynthesis; staphyloxanthin from farnesyl diphosphate: step 4/5.</text>
</comment>
<organism evidence="12 13">
    <name type="scientific">Mycobacterium colombiense</name>
    <dbReference type="NCBI Taxonomy" id="339268"/>
    <lineage>
        <taxon>Bacteria</taxon>
        <taxon>Bacillati</taxon>
        <taxon>Actinomycetota</taxon>
        <taxon>Actinomycetes</taxon>
        <taxon>Mycobacteriales</taxon>
        <taxon>Mycobacteriaceae</taxon>
        <taxon>Mycobacterium</taxon>
        <taxon>Mycobacterium avium complex (MAC)</taxon>
    </lineage>
</organism>
<evidence type="ECO:0000259" key="11">
    <source>
        <dbReference type="Pfam" id="PF00535"/>
    </source>
</evidence>
<dbReference type="PANTHER" id="PTHR43646">
    <property type="entry name" value="GLYCOSYLTRANSFERASE"/>
    <property type="match status" value="1"/>
</dbReference>
<dbReference type="GO" id="GO:0016757">
    <property type="term" value="F:glycosyltransferase activity"/>
    <property type="evidence" value="ECO:0007669"/>
    <property type="project" value="UniProtKB-KW"/>
</dbReference>
<dbReference type="SUPFAM" id="SSF53448">
    <property type="entry name" value="Nucleotide-diphospho-sugar transferases"/>
    <property type="match status" value="1"/>
</dbReference>
<gene>
    <name evidence="12" type="ORF">DQP58_07605</name>
</gene>
<feature type="signal peptide" evidence="10">
    <location>
        <begin position="1"/>
        <end position="24"/>
    </location>
</feature>
<dbReference type="Pfam" id="PF00535">
    <property type="entry name" value="Glycos_transf_2"/>
    <property type="match status" value="1"/>
</dbReference>
<reference evidence="12 13" key="1">
    <citation type="submission" date="2018-06" db="EMBL/GenBank/DDBJ databases">
        <title>NTM in soil in Japan.</title>
        <authorList>
            <person name="Ohya K."/>
        </authorList>
    </citation>
    <scope>NUCLEOTIDE SEQUENCE [LARGE SCALE GENOMIC DNA]</scope>
    <source>
        <strain evidence="12 13">GF76</strain>
    </source>
</reference>
<comment type="similarity">
    <text evidence="8">Belongs to the glycosyltransferase 2 family. CrtQ subfamily.</text>
</comment>
<dbReference type="EMBL" id="QMEU01000014">
    <property type="protein sequence ID" value="RAU97560.1"/>
    <property type="molecule type" value="Genomic_DNA"/>
</dbReference>
<evidence type="ECO:0000256" key="8">
    <source>
        <dbReference type="ARBA" id="ARBA00038120"/>
    </source>
</evidence>
<evidence type="ECO:0000256" key="4">
    <source>
        <dbReference type="ARBA" id="ARBA00022679"/>
    </source>
</evidence>
<evidence type="ECO:0000256" key="3">
    <source>
        <dbReference type="ARBA" id="ARBA00022676"/>
    </source>
</evidence>
<comment type="function">
    <text evidence="6">Catalyzes the glycosylation of 4,4'-diaponeurosporenoate, i.e. the esterification of glucose at the C1'' position with the carboxyl group of 4,4'-diaponeurosporenic acid, to form glycosyl-4,4'-diaponeurosporenoate. This is a step in the biosynthesis of staphyloxanthin, an orange pigment present in most staphylococci strains.</text>
</comment>
<evidence type="ECO:0000256" key="2">
    <source>
        <dbReference type="ARBA" id="ARBA00022475"/>
    </source>
</evidence>
<evidence type="ECO:0000313" key="12">
    <source>
        <dbReference type="EMBL" id="RAU97560.1"/>
    </source>
</evidence>
<dbReference type="InterPro" id="IPR029044">
    <property type="entry name" value="Nucleotide-diphossugar_trans"/>
</dbReference>
<evidence type="ECO:0000256" key="10">
    <source>
        <dbReference type="SAM" id="SignalP"/>
    </source>
</evidence>
<evidence type="ECO:0000313" key="13">
    <source>
        <dbReference type="Proteomes" id="UP000250347"/>
    </source>
</evidence>
<evidence type="ECO:0000256" key="9">
    <source>
        <dbReference type="ARBA" id="ARBA00040345"/>
    </source>
</evidence>
<name>A0A329KQR8_9MYCO</name>
<evidence type="ECO:0000256" key="5">
    <source>
        <dbReference type="ARBA" id="ARBA00023136"/>
    </source>
</evidence>
<keyword evidence="3" id="KW-0328">Glycosyltransferase</keyword>
<keyword evidence="4" id="KW-0808">Transferase</keyword>
<sequence length="226" mass="24662">MIPARNERAKLPACLSAVLTAALCAPLPVTIVVVLDDCDDGSDELAGQYGPDVHFIKVDVHNVGTARAVGFGYARSLLGDDARCWFATTDADSRVDPAWLAHQLRQGADMVLGVVRVTDWRQHDAGVADRYLRRYQEDSADGAGHEHIHGANMGFSARAYWRVGGFRTLPTGEDVDLVERFEAAGYRIQRDTDLSVITSARIHSRAPLGFAHHLRQLGRTVAGDCV</sequence>